<dbReference type="InterPro" id="IPR050498">
    <property type="entry name" value="Ycf3"/>
</dbReference>
<keyword evidence="4" id="KW-0732">Signal</keyword>
<proteinExistence type="predicted"/>
<dbReference type="Pfam" id="PF07719">
    <property type="entry name" value="TPR_2"/>
    <property type="match status" value="1"/>
</dbReference>
<feature type="chain" id="PRO_5027080211" evidence="4">
    <location>
        <begin position="18"/>
        <end position="187"/>
    </location>
</feature>
<evidence type="ECO:0000313" key="5">
    <source>
        <dbReference type="EMBL" id="CAA9248389.1"/>
    </source>
</evidence>
<evidence type="ECO:0000256" key="3">
    <source>
        <dbReference type="PROSITE-ProRule" id="PRU00339"/>
    </source>
</evidence>
<protein>
    <submittedName>
        <fullName evidence="5">Uncharacterized protein</fullName>
    </submittedName>
</protein>
<dbReference type="InterPro" id="IPR013105">
    <property type="entry name" value="TPR_2"/>
</dbReference>
<dbReference type="PROSITE" id="PS50005">
    <property type="entry name" value="TPR"/>
    <property type="match status" value="1"/>
</dbReference>
<sequence length="187" mass="19891">MRRRLLLALLLPGAALAQAPPRPGPEARKAELDRAFEALRTAPDEAGAAMVEARIRQLWAQAASPSVVLLLRRGARNLEARLPNEALEDCDAAITLAPDFAEAWFLRAQAYLAAGDGAAAARDLQEVLRLEPRHWAGLLALAAIQDGAGDAKGALRSLTAALAINPQMPGGAARLREQRRKAEGEAT</sequence>
<dbReference type="PANTHER" id="PTHR44858">
    <property type="entry name" value="TETRATRICOPEPTIDE REPEAT PROTEIN 6"/>
    <property type="match status" value="1"/>
</dbReference>
<keyword evidence="1" id="KW-0677">Repeat</keyword>
<evidence type="ECO:0000256" key="1">
    <source>
        <dbReference type="ARBA" id="ARBA00022737"/>
    </source>
</evidence>
<feature type="repeat" description="TPR" evidence="3">
    <location>
        <begin position="101"/>
        <end position="134"/>
    </location>
</feature>
<reference evidence="5" key="1">
    <citation type="submission" date="2020-02" db="EMBL/GenBank/DDBJ databases">
        <authorList>
            <person name="Meier V. D."/>
        </authorList>
    </citation>
    <scope>NUCLEOTIDE SEQUENCE</scope>
    <source>
        <strain evidence="5">AVDCRST_MAG27</strain>
    </source>
</reference>
<evidence type="ECO:0000256" key="4">
    <source>
        <dbReference type="SAM" id="SignalP"/>
    </source>
</evidence>
<dbReference type="EMBL" id="CADCTD010000078">
    <property type="protein sequence ID" value="CAA9248389.1"/>
    <property type="molecule type" value="Genomic_DNA"/>
</dbReference>
<keyword evidence="2 3" id="KW-0802">TPR repeat</keyword>
<name>A0A6J4ICV3_9PROT</name>
<dbReference type="SUPFAM" id="SSF48452">
    <property type="entry name" value="TPR-like"/>
    <property type="match status" value="1"/>
</dbReference>
<accession>A0A6J4ICV3</accession>
<evidence type="ECO:0000256" key="2">
    <source>
        <dbReference type="ARBA" id="ARBA00022803"/>
    </source>
</evidence>
<dbReference type="InterPro" id="IPR011990">
    <property type="entry name" value="TPR-like_helical_dom_sf"/>
</dbReference>
<gene>
    <name evidence="5" type="ORF">AVDCRST_MAG27-1890</name>
</gene>
<dbReference type="AlphaFoldDB" id="A0A6J4ICV3"/>
<feature type="signal peptide" evidence="4">
    <location>
        <begin position="1"/>
        <end position="17"/>
    </location>
</feature>
<dbReference type="SMART" id="SM00028">
    <property type="entry name" value="TPR"/>
    <property type="match status" value="3"/>
</dbReference>
<organism evidence="5">
    <name type="scientific">uncultured Craurococcus sp</name>
    <dbReference type="NCBI Taxonomy" id="1135998"/>
    <lineage>
        <taxon>Bacteria</taxon>
        <taxon>Pseudomonadati</taxon>
        <taxon>Pseudomonadota</taxon>
        <taxon>Alphaproteobacteria</taxon>
        <taxon>Acetobacterales</taxon>
        <taxon>Acetobacteraceae</taxon>
        <taxon>Craurococcus</taxon>
        <taxon>environmental samples</taxon>
    </lineage>
</organism>
<dbReference type="Gene3D" id="1.25.40.10">
    <property type="entry name" value="Tetratricopeptide repeat domain"/>
    <property type="match status" value="1"/>
</dbReference>
<dbReference type="PANTHER" id="PTHR44858:SF1">
    <property type="entry name" value="UDP-N-ACETYLGLUCOSAMINE--PEPTIDE N-ACETYLGLUCOSAMINYLTRANSFERASE SPINDLY-RELATED"/>
    <property type="match status" value="1"/>
</dbReference>
<dbReference type="InterPro" id="IPR019734">
    <property type="entry name" value="TPR_rpt"/>
</dbReference>